<protein>
    <recommendedName>
        <fullName evidence="3">ASCH domain-containing protein</fullName>
    </recommendedName>
</protein>
<gene>
    <name evidence="1" type="ORF">J2736_001000</name>
</gene>
<dbReference type="EMBL" id="JAVDSB010000001">
    <property type="protein sequence ID" value="MDR6549817.1"/>
    <property type="molecule type" value="Genomic_DNA"/>
</dbReference>
<evidence type="ECO:0000313" key="1">
    <source>
        <dbReference type="EMBL" id="MDR6549817.1"/>
    </source>
</evidence>
<reference evidence="1 2" key="1">
    <citation type="submission" date="2023-07" db="EMBL/GenBank/DDBJ databases">
        <title>Sorghum-associated microbial communities from plants grown in Nebraska, USA.</title>
        <authorList>
            <person name="Schachtman D."/>
        </authorList>
    </citation>
    <scope>NUCLEOTIDE SEQUENCE [LARGE SCALE GENOMIC DNA]</scope>
    <source>
        <strain evidence="1 2">CC258</strain>
    </source>
</reference>
<proteinExistence type="predicted"/>
<dbReference type="SUPFAM" id="SSF88697">
    <property type="entry name" value="PUA domain-like"/>
    <property type="match status" value="1"/>
</dbReference>
<sequence length="115" mass="12903">MSETNVNATLPPKTCSVDRLVTKEEEVSKVLAGLKTACRRNGRYADIGETMDLQGTAFTVTNVYQQALGDLTPEHAKMEGHETVDEYRDSILAIHPGMPWLPQMKVWVHEFQKAE</sequence>
<comment type="caution">
    <text evidence="1">The sequence shown here is derived from an EMBL/GenBank/DDBJ whole genome shotgun (WGS) entry which is preliminary data.</text>
</comment>
<evidence type="ECO:0008006" key="3">
    <source>
        <dbReference type="Google" id="ProtNLM"/>
    </source>
</evidence>
<keyword evidence="2" id="KW-1185">Reference proteome</keyword>
<evidence type="ECO:0000313" key="2">
    <source>
        <dbReference type="Proteomes" id="UP001267290"/>
    </source>
</evidence>
<name>A0ABU1NSF6_9BACL</name>
<organism evidence="1 2">
    <name type="scientific">Paenibacillus qinlingensis</name>
    <dbReference type="NCBI Taxonomy" id="1837343"/>
    <lineage>
        <taxon>Bacteria</taxon>
        <taxon>Bacillati</taxon>
        <taxon>Bacillota</taxon>
        <taxon>Bacilli</taxon>
        <taxon>Bacillales</taxon>
        <taxon>Paenibacillaceae</taxon>
        <taxon>Paenibacillus</taxon>
    </lineage>
</organism>
<dbReference type="Proteomes" id="UP001267290">
    <property type="component" value="Unassembled WGS sequence"/>
</dbReference>
<dbReference type="InterPro" id="IPR015947">
    <property type="entry name" value="PUA-like_sf"/>
</dbReference>
<dbReference type="RefSeq" id="WP_310224094.1">
    <property type="nucleotide sequence ID" value="NZ_JAVDSB010000001.1"/>
</dbReference>
<accession>A0ABU1NSF6</accession>